<protein>
    <recommendedName>
        <fullName evidence="3">Protein traS</fullName>
    </recommendedName>
</protein>
<sequence length="191" mass="21238">MVLKSDIENDAKKIMDSLKKDYRIPSSGEIILPVIKVMAIVYVMHVIAILGNEFVYKKDIWLPGMIMWLILSCGILTVVALMMTYGNLSILMCIPKDVRDNSTLLNIGKQKLKAYGCVIVAINIVVAIVLISERSDFIIGYGFSWFACMLIGGITFSMSMSRYMTPAVVATLDKIRQVVSSEEIESSKPNS</sequence>
<name>A0A759MTK9_SALER</name>
<accession>A0A759MTK9</accession>
<gene>
    <name evidence="2" type="ORF">G8W46_004258</name>
</gene>
<evidence type="ECO:0000256" key="1">
    <source>
        <dbReference type="SAM" id="Phobius"/>
    </source>
</evidence>
<feature type="transmembrane region" description="Helical" evidence="1">
    <location>
        <begin position="30"/>
        <end position="50"/>
    </location>
</feature>
<feature type="transmembrane region" description="Helical" evidence="1">
    <location>
        <begin position="112"/>
        <end position="131"/>
    </location>
</feature>
<keyword evidence="1" id="KW-0812">Transmembrane</keyword>
<dbReference type="EMBL" id="DAAXPE010000022">
    <property type="protein sequence ID" value="HAG1984700.1"/>
    <property type="molecule type" value="Genomic_DNA"/>
</dbReference>
<comment type="caution">
    <text evidence="2">The sequence shown here is derived from an EMBL/GenBank/DDBJ whole genome shotgun (WGS) entry which is preliminary data.</text>
</comment>
<keyword evidence="1" id="KW-0472">Membrane</keyword>
<proteinExistence type="predicted"/>
<dbReference type="AlphaFoldDB" id="A0A759MTK9"/>
<evidence type="ECO:0000313" key="2">
    <source>
        <dbReference type="EMBL" id="HAG1984700.1"/>
    </source>
</evidence>
<feature type="transmembrane region" description="Helical" evidence="1">
    <location>
        <begin position="65"/>
        <end position="91"/>
    </location>
</feature>
<reference evidence="2" key="2">
    <citation type="submission" date="2020-02" db="EMBL/GenBank/DDBJ databases">
        <authorList>
            <consortium name="NCBI Pathogen Detection Project"/>
        </authorList>
    </citation>
    <scope>NUCLEOTIDE SEQUENCE</scope>
    <source>
        <strain evidence="2">MA.CK_97/00006534</strain>
    </source>
</reference>
<feature type="transmembrane region" description="Helical" evidence="1">
    <location>
        <begin position="137"/>
        <end position="156"/>
    </location>
</feature>
<evidence type="ECO:0008006" key="3">
    <source>
        <dbReference type="Google" id="ProtNLM"/>
    </source>
</evidence>
<organism evidence="2">
    <name type="scientific">Salmonella enterica</name>
    <name type="common">Salmonella choleraesuis</name>
    <dbReference type="NCBI Taxonomy" id="28901"/>
    <lineage>
        <taxon>Bacteria</taxon>
        <taxon>Pseudomonadati</taxon>
        <taxon>Pseudomonadota</taxon>
        <taxon>Gammaproteobacteria</taxon>
        <taxon>Enterobacterales</taxon>
        <taxon>Enterobacteriaceae</taxon>
        <taxon>Salmonella</taxon>
    </lineage>
</organism>
<reference evidence="2" key="1">
    <citation type="journal article" date="2018" name="Genome Biol.">
        <title>SKESA: strategic k-mer extension for scrupulous assemblies.</title>
        <authorList>
            <person name="Souvorov A."/>
            <person name="Agarwala R."/>
            <person name="Lipman D.J."/>
        </authorList>
    </citation>
    <scope>NUCLEOTIDE SEQUENCE</scope>
    <source>
        <strain evidence="2">MA.CK_97/00006534</strain>
    </source>
</reference>
<keyword evidence="1" id="KW-1133">Transmembrane helix</keyword>